<dbReference type="PROSITE" id="PS51257">
    <property type="entry name" value="PROKAR_LIPOPROTEIN"/>
    <property type="match status" value="1"/>
</dbReference>
<dbReference type="Proteomes" id="UP000198644">
    <property type="component" value="Unassembled WGS sequence"/>
</dbReference>
<reference evidence="1 2" key="1">
    <citation type="submission" date="2016-10" db="EMBL/GenBank/DDBJ databases">
        <authorList>
            <person name="de Groot N.N."/>
        </authorList>
    </citation>
    <scope>NUCLEOTIDE SEQUENCE [LARGE SCALE GENOMIC DNA]</scope>
    <source>
        <strain evidence="1 2">CGMCC 1.9167</strain>
    </source>
</reference>
<dbReference type="STRING" id="650891.SAMN05216203_0707"/>
<proteinExistence type="predicted"/>
<keyword evidence="2" id="KW-1185">Reference proteome</keyword>
<dbReference type="Gene3D" id="3.30.310.170">
    <property type="entry name" value="Outer membrane protein assembly factor BamC"/>
    <property type="match status" value="1"/>
</dbReference>
<dbReference type="RefSeq" id="WP_092008902.1">
    <property type="nucleotide sequence ID" value="NZ_FOYW01000001.1"/>
</dbReference>
<protein>
    <submittedName>
        <fullName evidence="1">Beta-barrel assembly machine subunit BamC</fullName>
    </submittedName>
</protein>
<dbReference type="AlphaFoldDB" id="A0A1I6H1E6"/>
<dbReference type="EMBL" id="FOYW01000001">
    <property type="protein sequence ID" value="SFR48147.1"/>
    <property type="molecule type" value="Genomic_DNA"/>
</dbReference>
<dbReference type="OrthoDB" id="6199301at2"/>
<gene>
    <name evidence="1" type="ORF">SAMN05216203_0707</name>
</gene>
<evidence type="ECO:0000313" key="1">
    <source>
        <dbReference type="EMBL" id="SFR48147.1"/>
    </source>
</evidence>
<dbReference type="InterPro" id="IPR042268">
    <property type="entry name" value="BamC_C"/>
</dbReference>
<evidence type="ECO:0000313" key="2">
    <source>
        <dbReference type="Proteomes" id="UP000198644"/>
    </source>
</evidence>
<name>A0A1I6H1E6_9GAMM</name>
<dbReference type="InterPro" id="IPR010653">
    <property type="entry name" value="NlpB/DapX"/>
</dbReference>
<dbReference type="Pfam" id="PF06804">
    <property type="entry name" value="Lipoprotein_18"/>
    <property type="match status" value="1"/>
</dbReference>
<organism evidence="1 2">
    <name type="scientific">Marinobacter daqiaonensis</name>
    <dbReference type="NCBI Taxonomy" id="650891"/>
    <lineage>
        <taxon>Bacteria</taxon>
        <taxon>Pseudomonadati</taxon>
        <taxon>Pseudomonadota</taxon>
        <taxon>Gammaproteobacteria</taxon>
        <taxon>Pseudomonadales</taxon>
        <taxon>Marinobacteraceae</taxon>
        <taxon>Marinobacter</taxon>
    </lineage>
</organism>
<accession>A0A1I6H1E6</accession>
<sequence>MTDRKTDLSPVRKTTAHAATPAVLAIAVLMAGCSLVQDRGDDYANARAMTPVHGIDGEPLPRQNSAFPVRPLAENGGTLSNAVPKPPDMTAEILDENYVIESIDDQSWLLVNDVPGRIWPAVAAWMNETGLGVAYDSTQLGLMQSELVNYSRRARGLVGLEQGAGDEPLMLVQVRLAPGVRRKTTEIQVRPRTVDETPGRLIAWQDTPEDQQLEESLLQNLSRFIQGREESRSYSRAAMEMGSDPRVTLREADAEQERAVVIDLDYSRAWAEIRRVLEDEGIPVLDLDQSAGYFLVDGRPAEDRRRSWLTRWFAGDEVKPVVTNRIQLTQQDGQVVVTADRADDFDGGNYSRSLLNRLYEYLY</sequence>